<name>A0A502D640_9MICO</name>
<sequence length="157" mass="17649">MGDTTIAEATLADGWFRRLLRLVTGAYPGDFVGTPTMEYSPVPNGRPDPGEIVWTWVPFEDNHRKGKDRPVLLIGRDGRWLLGVSLTTKRRGVAEGRRRAAPTRVDIGVGPWDRQQRPSEVKVDRIIRVKPSRIRREGAAIDAGRFALVADAVRRQR</sequence>
<evidence type="ECO:0000256" key="2">
    <source>
        <dbReference type="ARBA" id="ARBA00022649"/>
    </source>
</evidence>
<dbReference type="Pfam" id="PF02452">
    <property type="entry name" value="PemK_toxin"/>
    <property type="match status" value="1"/>
</dbReference>
<evidence type="ECO:0000313" key="4">
    <source>
        <dbReference type="Proteomes" id="UP000317722"/>
    </source>
</evidence>
<dbReference type="SUPFAM" id="SSF50118">
    <property type="entry name" value="Cell growth inhibitor/plasmid maintenance toxic component"/>
    <property type="match status" value="1"/>
</dbReference>
<dbReference type="GO" id="GO:0003677">
    <property type="term" value="F:DNA binding"/>
    <property type="evidence" value="ECO:0007669"/>
    <property type="project" value="InterPro"/>
</dbReference>
<dbReference type="InterPro" id="IPR011067">
    <property type="entry name" value="Plasmid_toxin/cell-grow_inhib"/>
</dbReference>
<dbReference type="Proteomes" id="UP000317722">
    <property type="component" value="Unassembled WGS sequence"/>
</dbReference>
<keyword evidence="4" id="KW-1185">Reference proteome</keyword>
<reference evidence="3 4" key="1">
    <citation type="journal article" date="2019" name="Environ. Microbiol.">
        <title>Species interactions and distinct microbial communities in high Arctic permafrost affected cryosols are associated with the CH4 and CO2 gas fluxes.</title>
        <authorList>
            <person name="Altshuler I."/>
            <person name="Hamel J."/>
            <person name="Turney S."/>
            <person name="Magnuson E."/>
            <person name="Levesque R."/>
            <person name="Greer C."/>
            <person name="Whyte L.G."/>
        </authorList>
    </citation>
    <scope>NUCLEOTIDE SEQUENCE [LARGE SCALE GENOMIC DNA]</scope>
    <source>
        <strain evidence="3 4">S9.3A</strain>
    </source>
</reference>
<dbReference type="RefSeq" id="WP_140737206.1">
    <property type="nucleotide sequence ID" value="NZ_RCZM01000001.1"/>
</dbReference>
<dbReference type="InterPro" id="IPR003477">
    <property type="entry name" value="PemK-like"/>
</dbReference>
<dbReference type="OrthoDB" id="5184628at2"/>
<accession>A0A502D640</accession>
<organism evidence="3 4">
    <name type="scientific">Pedococcus bigeumensis</name>
    <dbReference type="NCBI Taxonomy" id="433644"/>
    <lineage>
        <taxon>Bacteria</taxon>
        <taxon>Bacillati</taxon>
        <taxon>Actinomycetota</taxon>
        <taxon>Actinomycetes</taxon>
        <taxon>Micrococcales</taxon>
        <taxon>Intrasporangiaceae</taxon>
        <taxon>Pedococcus</taxon>
    </lineage>
</organism>
<dbReference type="Gene3D" id="2.30.30.110">
    <property type="match status" value="1"/>
</dbReference>
<protein>
    <submittedName>
        <fullName evidence="3">Type II toxin-antitoxin system PemK/MazF family toxin</fullName>
    </submittedName>
</protein>
<keyword evidence="2" id="KW-1277">Toxin-antitoxin system</keyword>
<dbReference type="EMBL" id="RCZM01000001">
    <property type="protein sequence ID" value="TPG19556.1"/>
    <property type="molecule type" value="Genomic_DNA"/>
</dbReference>
<gene>
    <name evidence="3" type="ORF">EAH86_03605</name>
</gene>
<evidence type="ECO:0000313" key="3">
    <source>
        <dbReference type="EMBL" id="TPG19556.1"/>
    </source>
</evidence>
<comment type="caution">
    <text evidence="3">The sequence shown here is derived from an EMBL/GenBank/DDBJ whole genome shotgun (WGS) entry which is preliminary data.</text>
</comment>
<dbReference type="AlphaFoldDB" id="A0A502D640"/>
<comment type="similarity">
    <text evidence="1">Belongs to the PemK/MazF family.</text>
</comment>
<proteinExistence type="inferred from homology"/>
<evidence type="ECO:0000256" key="1">
    <source>
        <dbReference type="ARBA" id="ARBA00007521"/>
    </source>
</evidence>